<protein>
    <submittedName>
        <fullName evidence="1">Uncharacterized protein</fullName>
    </submittedName>
</protein>
<proteinExistence type="predicted"/>
<reference evidence="1" key="1">
    <citation type="journal article" date="2021" name="Proc. Natl. Acad. Sci. U.S.A.">
        <title>A Catalog of Tens of Thousands of Viruses from Human Metagenomes Reveals Hidden Associations with Chronic Diseases.</title>
        <authorList>
            <person name="Tisza M.J."/>
            <person name="Buck C.B."/>
        </authorList>
    </citation>
    <scope>NUCLEOTIDE SEQUENCE</scope>
    <source>
        <strain evidence="1">CtAca11</strain>
    </source>
</reference>
<accession>A0A8S5Q863</accession>
<sequence length="96" mass="10625">MNKDIVMCYGIAANCDIAKEEAAELIHAISTWERATLPWHCETDTTPQDAWDNLIQALADCQNAMDSLVYKICASANQTAQMNLAGDARKASILWH</sequence>
<dbReference type="EMBL" id="BK015590">
    <property type="protein sequence ID" value="DAE14684.1"/>
    <property type="molecule type" value="Genomic_DNA"/>
</dbReference>
<name>A0A8S5Q863_9CAUD</name>
<evidence type="ECO:0000313" key="1">
    <source>
        <dbReference type="EMBL" id="DAE14684.1"/>
    </source>
</evidence>
<organism evidence="1">
    <name type="scientific">Myoviridae sp. ctAca11</name>
    <dbReference type="NCBI Taxonomy" id="2825043"/>
    <lineage>
        <taxon>Viruses</taxon>
        <taxon>Duplodnaviria</taxon>
        <taxon>Heunggongvirae</taxon>
        <taxon>Uroviricota</taxon>
        <taxon>Caudoviricetes</taxon>
    </lineage>
</organism>